<keyword evidence="4" id="KW-1185">Reference proteome</keyword>
<feature type="transmembrane region" description="Helical" evidence="1">
    <location>
        <begin position="68"/>
        <end position="86"/>
    </location>
</feature>
<evidence type="ECO:0000259" key="2">
    <source>
        <dbReference type="Pfam" id="PF03779"/>
    </source>
</evidence>
<evidence type="ECO:0000256" key="1">
    <source>
        <dbReference type="SAM" id="Phobius"/>
    </source>
</evidence>
<sequence>MRRIIPTHWHTFFDYITALVLLVSPWILDFEEHHLASLISWLAAGLIVVQALTTNYEGGLIRVIPISVHLWFDVLLGTFLIISPFLLDFPTIVHIMNTFLGFIILGLGLFTESRMRRYEIPVRR</sequence>
<dbReference type="RefSeq" id="WP_274265656.1">
    <property type="nucleotide sequence ID" value="NZ_CP117880.1"/>
</dbReference>
<evidence type="ECO:0000313" key="4">
    <source>
        <dbReference type="Proteomes" id="UP001221558"/>
    </source>
</evidence>
<feature type="transmembrane region" description="Helical" evidence="1">
    <location>
        <begin position="34"/>
        <end position="56"/>
    </location>
</feature>
<keyword evidence="1" id="KW-1133">Transmembrane helix</keyword>
<gene>
    <name evidence="3" type="ORF">PQ465_11425</name>
</gene>
<feature type="domain" description="SPW repeat-containing integral membrane" evidence="2">
    <location>
        <begin position="9"/>
        <end position="109"/>
    </location>
</feature>
<name>A0ABY7WB88_9SPHI</name>
<accession>A0ABY7WB88</accession>
<feature type="transmembrane region" description="Helical" evidence="1">
    <location>
        <begin position="12"/>
        <end position="28"/>
    </location>
</feature>
<keyword evidence="1" id="KW-0812">Transmembrane</keyword>
<reference evidence="3 4" key="1">
    <citation type="submission" date="2023-02" db="EMBL/GenBank/DDBJ databases">
        <title>Genome sequence of Sphingobacterium sp. KACC 22765.</title>
        <authorList>
            <person name="Kim S."/>
            <person name="Heo J."/>
            <person name="Kwon S.-W."/>
        </authorList>
    </citation>
    <scope>NUCLEOTIDE SEQUENCE [LARGE SCALE GENOMIC DNA]</scope>
    <source>
        <strain evidence="3 4">KACC 22765</strain>
    </source>
</reference>
<dbReference type="Proteomes" id="UP001221558">
    <property type="component" value="Chromosome"/>
</dbReference>
<organism evidence="3 4">
    <name type="scientific">Sphingobacterium oryzagri</name>
    <dbReference type="NCBI Taxonomy" id="3025669"/>
    <lineage>
        <taxon>Bacteria</taxon>
        <taxon>Pseudomonadati</taxon>
        <taxon>Bacteroidota</taxon>
        <taxon>Sphingobacteriia</taxon>
        <taxon>Sphingobacteriales</taxon>
        <taxon>Sphingobacteriaceae</taxon>
        <taxon>Sphingobacterium</taxon>
    </lineage>
</organism>
<dbReference type="Pfam" id="PF03779">
    <property type="entry name" value="SPW"/>
    <property type="match status" value="1"/>
</dbReference>
<feature type="transmembrane region" description="Helical" evidence="1">
    <location>
        <begin position="92"/>
        <end position="110"/>
    </location>
</feature>
<evidence type="ECO:0000313" key="3">
    <source>
        <dbReference type="EMBL" id="WDF66916.1"/>
    </source>
</evidence>
<keyword evidence="1" id="KW-0472">Membrane</keyword>
<protein>
    <recommendedName>
        <fullName evidence="2">SPW repeat-containing integral membrane domain-containing protein</fullName>
    </recommendedName>
</protein>
<dbReference type="InterPro" id="IPR005530">
    <property type="entry name" value="SPW"/>
</dbReference>
<proteinExistence type="predicted"/>
<dbReference type="EMBL" id="CP117880">
    <property type="protein sequence ID" value="WDF66916.1"/>
    <property type="molecule type" value="Genomic_DNA"/>
</dbReference>